<dbReference type="GeneID" id="39592721"/>
<protein>
    <submittedName>
        <fullName evidence="2">Uncharacterized protein</fullName>
    </submittedName>
</protein>
<proteinExistence type="predicted"/>
<dbReference type="RefSeq" id="XP_028476433.1">
    <property type="nucleotide sequence ID" value="XM_028623500.1"/>
</dbReference>
<evidence type="ECO:0000313" key="2">
    <source>
        <dbReference type="EMBL" id="RSH81978.1"/>
    </source>
</evidence>
<organism evidence="2 3">
    <name type="scientific">Apiotrichum porosum</name>
    <dbReference type="NCBI Taxonomy" id="105984"/>
    <lineage>
        <taxon>Eukaryota</taxon>
        <taxon>Fungi</taxon>
        <taxon>Dikarya</taxon>
        <taxon>Basidiomycota</taxon>
        <taxon>Agaricomycotina</taxon>
        <taxon>Tremellomycetes</taxon>
        <taxon>Trichosporonales</taxon>
        <taxon>Trichosporonaceae</taxon>
        <taxon>Apiotrichum</taxon>
    </lineage>
</organism>
<feature type="region of interest" description="Disordered" evidence="1">
    <location>
        <begin position="284"/>
        <end position="313"/>
    </location>
</feature>
<feature type="compositionally biased region" description="Basic residues" evidence="1">
    <location>
        <begin position="618"/>
        <end position="632"/>
    </location>
</feature>
<keyword evidence="3" id="KW-1185">Reference proteome</keyword>
<dbReference type="Proteomes" id="UP000279236">
    <property type="component" value="Unassembled WGS sequence"/>
</dbReference>
<name>A0A427XT49_9TREE</name>
<evidence type="ECO:0000313" key="3">
    <source>
        <dbReference type="Proteomes" id="UP000279236"/>
    </source>
</evidence>
<dbReference type="EMBL" id="RSCE01000006">
    <property type="protein sequence ID" value="RSH81978.1"/>
    <property type="molecule type" value="Genomic_DNA"/>
</dbReference>
<feature type="region of interest" description="Disordered" evidence="1">
    <location>
        <begin position="544"/>
        <end position="648"/>
    </location>
</feature>
<gene>
    <name evidence="2" type="ORF">EHS24_008178</name>
</gene>
<sequence>MAIPSPTLSTWQDDLSPLAPSLRSPVYSLTSPVHSILSPPRVLATPDWARRTVPNAAPFHHALGAHYANSLEGWAYSRPPLASPPRPLPHIKSLPRFTPPMRHARIGGIYSEHPRFDDRVHHFTRQVYDVSDNVQSIHIQSRIDYQFSEAAGRVLDDVYEYGKVRTEESILEAEREFTTRLQSHSKHVVDGGMNEHAQRLSQRREAMFSSDLALISSSLDRATREVRACERRIQIGRETLEVEYNRSHDRRPSPPLYQILTSRINGLYDIFRRIEDIGPRHNDDHAAPHIPSPVAPAGQAYPTSHRLPRLSDLTGSSKCTLPIPLPSYSVIPAARANDIPYTALGYWQPALTPPLGKVLPAPERAWHPAPVEPGAAMPQSHEDHDARGRATRVGGRPNPATIAVAVSARLQFNSPYQQPKPERTPLQPGFTKDVILERRPYEQHQRDFTLAPAPVNPRWRSTTNTPQRRPRRLSDGTCASEEPGERTVQFNSGAFPTRQLYFPMLDEDDEAPVQGNGEAMRHIIDASRRRDQLDGYVGAVGVNVLPSPSRSPSAPSSIGSRRQSVSLQRHDGRLGPYSHPPLAMTSLNSDDEQSPKLKRARDESVEIDGLVPALPPKKVAKATRAWQRHPRRSSSPLALVKVETPDTP</sequence>
<comment type="caution">
    <text evidence="2">The sequence shown here is derived from an EMBL/GenBank/DDBJ whole genome shotgun (WGS) entry which is preliminary data.</text>
</comment>
<feature type="region of interest" description="Disordered" evidence="1">
    <location>
        <begin position="453"/>
        <end position="489"/>
    </location>
</feature>
<accession>A0A427XT49</accession>
<evidence type="ECO:0000256" key="1">
    <source>
        <dbReference type="SAM" id="MobiDB-lite"/>
    </source>
</evidence>
<feature type="compositionally biased region" description="Low complexity" evidence="1">
    <location>
        <begin position="546"/>
        <end position="562"/>
    </location>
</feature>
<dbReference type="AlphaFoldDB" id="A0A427XT49"/>
<reference evidence="2 3" key="1">
    <citation type="submission" date="2018-11" db="EMBL/GenBank/DDBJ databases">
        <title>Genome sequence of Apiotrichum porosum DSM 27194.</title>
        <authorList>
            <person name="Aliyu H."/>
            <person name="Gorte O."/>
            <person name="Ochsenreither K."/>
        </authorList>
    </citation>
    <scope>NUCLEOTIDE SEQUENCE [LARGE SCALE GENOMIC DNA]</scope>
    <source>
        <strain evidence="2 3">DSM 27194</strain>
    </source>
</reference>